<dbReference type="AlphaFoldDB" id="A0A1M6T2Q3"/>
<accession>A0A1M6T2Q3</accession>
<name>A0A1M6T2Q3_9RHOB</name>
<dbReference type="STRING" id="1470563.SAMN05444000_13420"/>
<evidence type="ECO:0000313" key="3">
    <source>
        <dbReference type="Proteomes" id="UP000183982"/>
    </source>
</evidence>
<organism evidence="2 3">
    <name type="scientific">Shimia gijangensis</name>
    <dbReference type="NCBI Taxonomy" id="1470563"/>
    <lineage>
        <taxon>Bacteria</taxon>
        <taxon>Pseudomonadati</taxon>
        <taxon>Pseudomonadota</taxon>
        <taxon>Alphaproteobacteria</taxon>
        <taxon>Rhodobacterales</taxon>
        <taxon>Roseobacteraceae</taxon>
    </lineage>
</organism>
<proteinExistence type="predicted"/>
<sequence>MGSIKNLKFWHLAPIALLVCGTVAEASGLICVEEPPNENDSRLVYQFTQSTGEGLFDVENDAVAGGPVRIDIGSADFDIELNDGPVELEDAILWEGMGTKLPDKIRVRVREDKNKIYQFLLEDMRATVVQGYRPIAQLKCRVLATE</sequence>
<keyword evidence="1" id="KW-0732">Signal</keyword>
<evidence type="ECO:0000256" key="1">
    <source>
        <dbReference type="SAM" id="SignalP"/>
    </source>
</evidence>
<dbReference type="Proteomes" id="UP000183982">
    <property type="component" value="Unassembled WGS sequence"/>
</dbReference>
<feature type="chain" id="PRO_5013336904" evidence="1">
    <location>
        <begin position="27"/>
        <end position="146"/>
    </location>
</feature>
<dbReference type="EMBL" id="FQZQ01000034">
    <property type="protein sequence ID" value="SHK51221.1"/>
    <property type="molecule type" value="Genomic_DNA"/>
</dbReference>
<feature type="signal peptide" evidence="1">
    <location>
        <begin position="1"/>
        <end position="26"/>
    </location>
</feature>
<gene>
    <name evidence="2" type="ORF">SAMN05444000_13420</name>
</gene>
<reference evidence="3" key="1">
    <citation type="submission" date="2016-11" db="EMBL/GenBank/DDBJ databases">
        <authorList>
            <person name="Varghese N."/>
            <person name="Submissions S."/>
        </authorList>
    </citation>
    <scope>NUCLEOTIDE SEQUENCE [LARGE SCALE GENOMIC DNA]</scope>
    <source>
        <strain evidence="3">DSM 100564</strain>
    </source>
</reference>
<keyword evidence="3" id="KW-1185">Reference proteome</keyword>
<protein>
    <submittedName>
        <fullName evidence="2">Uncharacterized protein</fullName>
    </submittedName>
</protein>
<evidence type="ECO:0000313" key="2">
    <source>
        <dbReference type="EMBL" id="SHK51221.1"/>
    </source>
</evidence>